<dbReference type="SUPFAM" id="SSF53639">
    <property type="entry name" value="AraD/HMP-PK domain-like"/>
    <property type="match status" value="1"/>
</dbReference>
<dbReference type="Pfam" id="PF01381">
    <property type="entry name" value="HTH_3"/>
    <property type="match status" value="1"/>
</dbReference>
<dbReference type="CDD" id="cd00093">
    <property type="entry name" value="HTH_XRE"/>
    <property type="match status" value="1"/>
</dbReference>
<comment type="caution">
    <text evidence="2">The sequence shown here is derived from an EMBL/GenBank/DDBJ whole genome shotgun (WGS) entry which is preliminary data.</text>
</comment>
<gene>
    <name evidence="2" type="ORF">ACFSBL_04635</name>
</gene>
<dbReference type="Proteomes" id="UP001597034">
    <property type="component" value="Unassembled WGS sequence"/>
</dbReference>
<dbReference type="Pfam" id="PF10120">
    <property type="entry name" value="ThiN"/>
    <property type="match status" value="1"/>
</dbReference>
<dbReference type="PANTHER" id="PTHR40730">
    <property type="entry name" value="TRANSCRIPTIONAL REGULATOR PROTEIN-LIKE PROTEIN"/>
    <property type="match status" value="1"/>
</dbReference>
<reference evidence="2 3" key="1">
    <citation type="journal article" date="2019" name="Int. J. Syst. Evol. Microbiol.">
        <title>The Global Catalogue of Microorganisms (GCM) 10K type strain sequencing project: providing services to taxonomists for standard genome sequencing and annotation.</title>
        <authorList>
            <consortium name="The Broad Institute Genomics Platform"/>
            <consortium name="The Broad Institute Genome Sequencing Center for Infectious Disease"/>
            <person name="Wu L."/>
            <person name="Ma J."/>
        </authorList>
    </citation>
    <scope>NUCLEOTIDE SEQUENCE [LARGE SCALE GENOMIC DNA]</scope>
    <source>
        <strain evidence="2 3">CGMCC 1.10390</strain>
    </source>
</reference>
<dbReference type="PROSITE" id="PS50943">
    <property type="entry name" value="HTH_CROC1"/>
    <property type="match status" value="1"/>
</dbReference>
<keyword evidence="3" id="KW-1185">Reference proteome</keyword>
<dbReference type="InterPro" id="IPR001387">
    <property type="entry name" value="Cro/C1-type_HTH"/>
</dbReference>
<feature type="domain" description="HTH cro/C1-type" evidence="1">
    <location>
        <begin position="20"/>
        <end position="48"/>
    </location>
</feature>
<evidence type="ECO:0000259" key="1">
    <source>
        <dbReference type="PROSITE" id="PS50943"/>
    </source>
</evidence>
<dbReference type="Gene3D" id="1.10.260.40">
    <property type="entry name" value="lambda repressor-like DNA-binding domains"/>
    <property type="match status" value="1"/>
</dbReference>
<name>A0ABD6DGK4_9EURY</name>
<accession>A0ABD6DGK4</accession>
<dbReference type="InterPro" id="IPR019293">
    <property type="entry name" value="ThiN"/>
</dbReference>
<dbReference type="AlphaFoldDB" id="A0ABD6DGK4"/>
<dbReference type="RefSeq" id="WP_256400205.1">
    <property type="nucleotide sequence ID" value="NZ_JANHJR010000002.1"/>
</dbReference>
<sequence length="298" mass="31906">MRFVEEIVVDEFLPTFRSMLAEDLRDRGFTQSEVAEALGISQSAVSKYAHGDVTRRQEFVDDGRVQELVARVGEGLAAGTMRPVQALVEAEVVIRQLERGDLLAAMHREQMPELAEYGAEFAIHDPDSDLRSAERVLSSLRRGLRVLENTSGFAGLIPNVGSNLVACTPDATTIDDVAGVPGRIVDVKGRATIPAEPEFGVSEYVASVLLAAREAGSEVNAAANIRYDPALVAALEEQGYVTAEFESEGDVATGVAAALDETPDATVLYQTGEVGIEPICYVLGDDPVAVAETIRELT</sequence>
<organism evidence="2 3">
    <name type="scientific">Haloarchaeobius litoreus</name>
    <dbReference type="NCBI Taxonomy" id="755306"/>
    <lineage>
        <taxon>Archaea</taxon>
        <taxon>Methanobacteriati</taxon>
        <taxon>Methanobacteriota</taxon>
        <taxon>Stenosarchaea group</taxon>
        <taxon>Halobacteria</taxon>
        <taxon>Halobacteriales</taxon>
        <taxon>Halorubellaceae</taxon>
        <taxon>Haloarchaeobius</taxon>
    </lineage>
</organism>
<dbReference type="InterPro" id="IPR010982">
    <property type="entry name" value="Lambda_DNA-bd_dom_sf"/>
</dbReference>
<dbReference type="SUPFAM" id="SSF47413">
    <property type="entry name" value="lambda repressor-like DNA-binding domains"/>
    <property type="match status" value="1"/>
</dbReference>
<proteinExistence type="predicted"/>
<protein>
    <submittedName>
        <fullName evidence="2">Thiamine-phosphate synthase family protein</fullName>
    </submittedName>
</protein>
<dbReference type="InterPro" id="IPR036409">
    <property type="entry name" value="Aldolase_II/adducin_N_sf"/>
</dbReference>
<dbReference type="Gene3D" id="3.40.225.10">
    <property type="entry name" value="Class II aldolase/adducin N-terminal domain"/>
    <property type="match status" value="1"/>
</dbReference>
<dbReference type="EMBL" id="JBHUDO010000001">
    <property type="protein sequence ID" value="MFD1644965.1"/>
    <property type="molecule type" value="Genomic_DNA"/>
</dbReference>
<evidence type="ECO:0000313" key="3">
    <source>
        <dbReference type="Proteomes" id="UP001597034"/>
    </source>
</evidence>
<dbReference type="PANTHER" id="PTHR40730:SF5">
    <property type="entry name" value="HTH CRO_C1-TYPE DOMAIN-CONTAINING PROTEIN"/>
    <property type="match status" value="1"/>
</dbReference>
<evidence type="ECO:0000313" key="2">
    <source>
        <dbReference type="EMBL" id="MFD1644965.1"/>
    </source>
</evidence>